<gene>
    <name evidence="1" type="ORF">HPB47_018262</name>
</gene>
<name>A0AC60QL79_IXOPE</name>
<sequence length="132" mass="14875">MHSDSDEYVDGDNPEWAQPDERGRKHRRSSDKWKRNVSKMKRYQAVLSSSCGKQQCIRWEVPGTSGTVAEELIRGQQRLVELAVARLAALEQQTSAIRQLTLVLVLLVLMTSATRQPCLPLPCRPPTPPPLD</sequence>
<organism evidence="1 2">
    <name type="scientific">Ixodes persulcatus</name>
    <name type="common">Taiga tick</name>
    <dbReference type="NCBI Taxonomy" id="34615"/>
    <lineage>
        <taxon>Eukaryota</taxon>
        <taxon>Metazoa</taxon>
        <taxon>Ecdysozoa</taxon>
        <taxon>Arthropoda</taxon>
        <taxon>Chelicerata</taxon>
        <taxon>Arachnida</taxon>
        <taxon>Acari</taxon>
        <taxon>Parasitiformes</taxon>
        <taxon>Ixodida</taxon>
        <taxon>Ixodoidea</taxon>
        <taxon>Ixodidae</taxon>
        <taxon>Ixodinae</taxon>
        <taxon>Ixodes</taxon>
    </lineage>
</organism>
<reference evidence="1 2" key="1">
    <citation type="journal article" date="2020" name="Cell">
        <title>Large-Scale Comparative Analyses of Tick Genomes Elucidate Their Genetic Diversity and Vector Capacities.</title>
        <authorList>
            <consortium name="Tick Genome and Microbiome Consortium (TIGMIC)"/>
            <person name="Jia N."/>
            <person name="Wang J."/>
            <person name="Shi W."/>
            <person name="Du L."/>
            <person name="Sun Y."/>
            <person name="Zhan W."/>
            <person name="Jiang J.F."/>
            <person name="Wang Q."/>
            <person name="Zhang B."/>
            <person name="Ji P."/>
            <person name="Bell-Sakyi L."/>
            <person name="Cui X.M."/>
            <person name="Yuan T.T."/>
            <person name="Jiang B.G."/>
            <person name="Yang W.F."/>
            <person name="Lam T.T."/>
            <person name="Chang Q.C."/>
            <person name="Ding S.J."/>
            <person name="Wang X.J."/>
            <person name="Zhu J.G."/>
            <person name="Ruan X.D."/>
            <person name="Zhao L."/>
            <person name="Wei J.T."/>
            <person name="Ye R.Z."/>
            <person name="Que T.C."/>
            <person name="Du C.H."/>
            <person name="Zhou Y.H."/>
            <person name="Cheng J.X."/>
            <person name="Dai P.F."/>
            <person name="Guo W.B."/>
            <person name="Han X.H."/>
            <person name="Huang E.J."/>
            <person name="Li L.F."/>
            <person name="Wei W."/>
            <person name="Gao Y.C."/>
            <person name="Liu J.Z."/>
            <person name="Shao H.Z."/>
            <person name="Wang X."/>
            <person name="Wang C.C."/>
            <person name="Yang T.C."/>
            <person name="Huo Q.B."/>
            <person name="Li W."/>
            <person name="Chen H.Y."/>
            <person name="Chen S.E."/>
            <person name="Zhou L.G."/>
            <person name="Ni X.B."/>
            <person name="Tian J.H."/>
            <person name="Sheng Y."/>
            <person name="Liu T."/>
            <person name="Pan Y.S."/>
            <person name="Xia L.Y."/>
            <person name="Li J."/>
            <person name="Zhao F."/>
            <person name="Cao W.C."/>
        </authorList>
    </citation>
    <scope>NUCLEOTIDE SEQUENCE [LARGE SCALE GENOMIC DNA]</scope>
    <source>
        <strain evidence="1">Iper-2018</strain>
    </source>
</reference>
<dbReference type="EMBL" id="JABSTQ010007319">
    <property type="protein sequence ID" value="KAG0435889.1"/>
    <property type="molecule type" value="Genomic_DNA"/>
</dbReference>
<proteinExistence type="predicted"/>
<comment type="caution">
    <text evidence="1">The sequence shown here is derived from an EMBL/GenBank/DDBJ whole genome shotgun (WGS) entry which is preliminary data.</text>
</comment>
<evidence type="ECO:0000313" key="1">
    <source>
        <dbReference type="EMBL" id="KAG0435889.1"/>
    </source>
</evidence>
<keyword evidence="2" id="KW-1185">Reference proteome</keyword>
<dbReference type="Proteomes" id="UP000805193">
    <property type="component" value="Unassembled WGS sequence"/>
</dbReference>
<accession>A0AC60QL79</accession>
<protein>
    <submittedName>
        <fullName evidence="1">Uncharacterized protein</fullName>
    </submittedName>
</protein>
<evidence type="ECO:0000313" key="2">
    <source>
        <dbReference type="Proteomes" id="UP000805193"/>
    </source>
</evidence>